<accession>A0A3B1B2S0</accession>
<dbReference type="Pfam" id="PF04392">
    <property type="entry name" value="ABC_sub_bind"/>
    <property type="match status" value="1"/>
</dbReference>
<dbReference type="Gene3D" id="3.40.50.2300">
    <property type="match status" value="2"/>
</dbReference>
<sequence length="277" mass="30881">MAYDIAILKSSNADKYDVFATAFSMAFPNENISVINMDEDIGKGRKLMEKFDKEKTDMVVALGPRAAWVSKQGHDTPVLISMLSQPGRYGLNDSPGVSLDYSMEQRLKEFIKVIPGTKRIGIIYSEGNDEFVAEAITVANRIGLKIFEKKISDITKLKGALDEILPLIDALWMRTDKVVTSNVTVVKQMIILQALQSKIPIIGSNKWAVNNGALFCLFTDYEDIGRQTGSMARRMLKGENFSMMPPARIRVFVNAYVYERLSASMQVNISDATVFAN</sequence>
<dbReference type="EMBL" id="UOFX01000035">
    <property type="protein sequence ID" value="VAX08411.1"/>
    <property type="molecule type" value="Genomic_DNA"/>
</dbReference>
<dbReference type="PANTHER" id="PTHR35271">
    <property type="entry name" value="ABC TRANSPORTER, SUBSTRATE-BINDING LIPOPROTEIN-RELATED"/>
    <property type="match status" value="1"/>
</dbReference>
<dbReference type="AlphaFoldDB" id="A0A3B1B2S0"/>
<evidence type="ECO:0000313" key="1">
    <source>
        <dbReference type="EMBL" id="VAX08411.1"/>
    </source>
</evidence>
<dbReference type="InterPro" id="IPR007487">
    <property type="entry name" value="ABC_transpt-TYRBP-like"/>
</dbReference>
<dbReference type="PANTHER" id="PTHR35271:SF1">
    <property type="entry name" value="ABC TRANSPORTER, SUBSTRATE-BINDING LIPOPROTEIN"/>
    <property type="match status" value="1"/>
</dbReference>
<name>A0A3B1B2S0_9ZZZZ</name>
<protein>
    <recommendedName>
        <fullName evidence="2">ABC transporter substrate-binding protein</fullName>
    </recommendedName>
</protein>
<reference evidence="1" key="1">
    <citation type="submission" date="2018-06" db="EMBL/GenBank/DDBJ databases">
        <authorList>
            <person name="Zhirakovskaya E."/>
        </authorList>
    </citation>
    <scope>NUCLEOTIDE SEQUENCE</scope>
</reference>
<gene>
    <name evidence="1" type="ORF">MNBD_GAMMA26-569</name>
</gene>
<organism evidence="1">
    <name type="scientific">hydrothermal vent metagenome</name>
    <dbReference type="NCBI Taxonomy" id="652676"/>
    <lineage>
        <taxon>unclassified sequences</taxon>
        <taxon>metagenomes</taxon>
        <taxon>ecological metagenomes</taxon>
    </lineage>
</organism>
<proteinExistence type="predicted"/>
<evidence type="ECO:0008006" key="2">
    <source>
        <dbReference type="Google" id="ProtNLM"/>
    </source>
</evidence>